<keyword evidence="4 11" id="KW-0662">Pyridine nucleotide biosynthesis</keyword>
<evidence type="ECO:0000256" key="1">
    <source>
        <dbReference type="ARBA" id="ARBA00002324"/>
    </source>
</evidence>
<proteinExistence type="inferred from homology"/>
<dbReference type="GO" id="GO:0009435">
    <property type="term" value="P:NAD+ biosynthetic process"/>
    <property type="evidence" value="ECO:0007669"/>
    <property type="project" value="UniProtKB-UniRule"/>
</dbReference>
<evidence type="ECO:0000256" key="4">
    <source>
        <dbReference type="ARBA" id="ARBA00022642"/>
    </source>
</evidence>
<dbReference type="NCBIfam" id="NF000840">
    <property type="entry name" value="PRK00071.1-3"/>
    <property type="match status" value="1"/>
</dbReference>
<dbReference type="InterPro" id="IPR005248">
    <property type="entry name" value="NadD/NMNAT"/>
</dbReference>
<comment type="function">
    <text evidence="1 11">Catalyzes the reversible adenylation of nicotinate mononucleotide (NaMN) to nicotinic acid adenine dinucleotide (NaAD).</text>
</comment>
<keyword evidence="7 11" id="KW-0547">Nucleotide-binding</keyword>
<dbReference type="Proteomes" id="UP001144372">
    <property type="component" value="Unassembled WGS sequence"/>
</dbReference>
<sequence>MPERVGIMGGTFDPVHIGHLRAAEETVEALNLDALFFMPAADPPHKTGKKIQPFKHRWRMLQLSLEGHPRFHISDLERRLPGKSYSVITLRKLREEVLPGAELFFLVGLDAFLELDTWWHYKELFQLAHIVALRRPGYSGTEIAGFLKRKISDLYTLNAETAQFDHPQLYPVHYLHNTHLEISSTRIRHLVKEGRSIRYLVLPEVMSYIMTKKLYHLESLIIS</sequence>
<evidence type="ECO:0000256" key="9">
    <source>
        <dbReference type="ARBA" id="ARBA00023027"/>
    </source>
</evidence>
<comment type="similarity">
    <text evidence="3 11">Belongs to the NadD family.</text>
</comment>
<dbReference type="NCBIfam" id="TIGR00482">
    <property type="entry name" value="nicotinate (nicotinamide) nucleotide adenylyltransferase"/>
    <property type="match status" value="1"/>
</dbReference>
<dbReference type="GO" id="GO:0005524">
    <property type="term" value="F:ATP binding"/>
    <property type="evidence" value="ECO:0007669"/>
    <property type="project" value="UniProtKB-KW"/>
</dbReference>
<dbReference type="GO" id="GO:0004515">
    <property type="term" value="F:nicotinate-nucleotide adenylyltransferase activity"/>
    <property type="evidence" value="ECO:0007669"/>
    <property type="project" value="UniProtKB-UniRule"/>
</dbReference>
<dbReference type="Gene3D" id="3.40.50.620">
    <property type="entry name" value="HUPs"/>
    <property type="match status" value="1"/>
</dbReference>
<organism evidence="13 14">
    <name type="scientific">Desulforhabdus amnigena</name>
    <dbReference type="NCBI Taxonomy" id="40218"/>
    <lineage>
        <taxon>Bacteria</taxon>
        <taxon>Pseudomonadati</taxon>
        <taxon>Thermodesulfobacteriota</taxon>
        <taxon>Syntrophobacteria</taxon>
        <taxon>Syntrophobacterales</taxon>
        <taxon>Syntrophobacteraceae</taxon>
        <taxon>Desulforhabdus</taxon>
    </lineage>
</organism>
<evidence type="ECO:0000259" key="12">
    <source>
        <dbReference type="Pfam" id="PF01467"/>
    </source>
</evidence>
<reference evidence="13" key="1">
    <citation type="submission" date="2022-12" db="EMBL/GenBank/DDBJ databases">
        <title>Reference genome sequencing for broad-spectrum identification of bacterial and archaeal isolates by mass spectrometry.</title>
        <authorList>
            <person name="Sekiguchi Y."/>
            <person name="Tourlousse D.M."/>
        </authorList>
    </citation>
    <scope>NUCLEOTIDE SEQUENCE</scope>
    <source>
        <strain evidence="13">ASRB1</strain>
    </source>
</reference>
<dbReference type="PANTHER" id="PTHR39321">
    <property type="entry name" value="NICOTINATE-NUCLEOTIDE ADENYLYLTRANSFERASE-RELATED"/>
    <property type="match status" value="1"/>
</dbReference>
<keyword evidence="6 11" id="KW-0548">Nucleotidyltransferase</keyword>
<evidence type="ECO:0000256" key="3">
    <source>
        <dbReference type="ARBA" id="ARBA00009014"/>
    </source>
</evidence>
<dbReference type="EMBL" id="BSDR01000001">
    <property type="protein sequence ID" value="GLI34786.1"/>
    <property type="molecule type" value="Genomic_DNA"/>
</dbReference>
<protein>
    <recommendedName>
        <fullName evidence="11">Probable nicotinate-nucleotide adenylyltransferase</fullName>
        <ecNumber evidence="11">2.7.7.18</ecNumber>
    </recommendedName>
    <alternativeName>
        <fullName evidence="11">Deamido-NAD(+) diphosphorylase</fullName>
    </alternativeName>
    <alternativeName>
        <fullName evidence="11">Deamido-NAD(+) pyrophosphorylase</fullName>
    </alternativeName>
    <alternativeName>
        <fullName evidence="11">Nicotinate mononucleotide adenylyltransferase</fullName>
        <shortName evidence="11">NaMN adenylyltransferase</shortName>
    </alternativeName>
</protein>
<keyword evidence="8 11" id="KW-0067">ATP-binding</keyword>
<dbReference type="InterPro" id="IPR014729">
    <property type="entry name" value="Rossmann-like_a/b/a_fold"/>
</dbReference>
<evidence type="ECO:0000256" key="2">
    <source>
        <dbReference type="ARBA" id="ARBA00005019"/>
    </source>
</evidence>
<feature type="domain" description="Cytidyltransferase-like" evidence="12">
    <location>
        <begin position="7"/>
        <end position="189"/>
    </location>
</feature>
<dbReference type="Pfam" id="PF01467">
    <property type="entry name" value="CTP_transf_like"/>
    <property type="match status" value="1"/>
</dbReference>
<dbReference type="NCBIfam" id="TIGR00125">
    <property type="entry name" value="cyt_tran_rel"/>
    <property type="match status" value="1"/>
</dbReference>
<evidence type="ECO:0000256" key="7">
    <source>
        <dbReference type="ARBA" id="ARBA00022741"/>
    </source>
</evidence>
<evidence type="ECO:0000256" key="11">
    <source>
        <dbReference type="HAMAP-Rule" id="MF_00244"/>
    </source>
</evidence>
<comment type="pathway">
    <text evidence="2 11">Cofactor biosynthesis; NAD(+) biosynthesis; deamido-NAD(+) from nicotinate D-ribonucleotide: step 1/1.</text>
</comment>
<evidence type="ECO:0000313" key="13">
    <source>
        <dbReference type="EMBL" id="GLI34786.1"/>
    </source>
</evidence>
<gene>
    <name evidence="11 13" type="primary">nadD</name>
    <name evidence="13" type="ORF">DAMNIGENAA_22190</name>
</gene>
<dbReference type="SUPFAM" id="SSF52374">
    <property type="entry name" value="Nucleotidylyl transferase"/>
    <property type="match status" value="1"/>
</dbReference>
<evidence type="ECO:0000256" key="6">
    <source>
        <dbReference type="ARBA" id="ARBA00022695"/>
    </source>
</evidence>
<dbReference type="EC" id="2.7.7.18" evidence="11"/>
<dbReference type="CDD" id="cd02165">
    <property type="entry name" value="NMNAT"/>
    <property type="match status" value="1"/>
</dbReference>
<evidence type="ECO:0000256" key="10">
    <source>
        <dbReference type="ARBA" id="ARBA00048721"/>
    </source>
</evidence>
<keyword evidence="9 11" id="KW-0520">NAD</keyword>
<name>A0A9W6CZS8_9BACT</name>
<dbReference type="HAMAP" id="MF_00244">
    <property type="entry name" value="NaMN_adenylyltr"/>
    <property type="match status" value="1"/>
</dbReference>
<dbReference type="AlphaFoldDB" id="A0A9W6CZS8"/>
<comment type="catalytic activity">
    <reaction evidence="10 11">
        <text>nicotinate beta-D-ribonucleotide + ATP + H(+) = deamido-NAD(+) + diphosphate</text>
        <dbReference type="Rhea" id="RHEA:22860"/>
        <dbReference type="ChEBI" id="CHEBI:15378"/>
        <dbReference type="ChEBI" id="CHEBI:30616"/>
        <dbReference type="ChEBI" id="CHEBI:33019"/>
        <dbReference type="ChEBI" id="CHEBI:57502"/>
        <dbReference type="ChEBI" id="CHEBI:58437"/>
        <dbReference type="EC" id="2.7.7.18"/>
    </reaction>
</comment>
<keyword evidence="14" id="KW-1185">Reference proteome</keyword>
<dbReference type="PANTHER" id="PTHR39321:SF3">
    <property type="entry name" value="PHOSPHOPANTETHEINE ADENYLYLTRANSFERASE"/>
    <property type="match status" value="1"/>
</dbReference>
<evidence type="ECO:0000256" key="8">
    <source>
        <dbReference type="ARBA" id="ARBA00022840"/>
    </source>
</evidence>
<accession>A0A9W6CZS8</accession>
<comment type="caution">
    <text evidence="13">The sequence shown here is derived from an EMBL/GenBank/DDBJ whole genome shotgun (WGS) entry which is preliminary data.</text>
</comment>
<evidence type="ECO:0000313" key="14">
    <source>
        <dbReference type="Proteomes" id="UP001144372"/>
    </source>
</evidence>
<dbReference type="RefSeq" id="WP_281794191.1">
    <property type="nucleotide sequence ID" value="NZ_BSDR01000001.1"/>
</dbReference>
<keyword evidence="5 11" id="KW-0808">Transferase</keyword>
<dbReference type="InterPro" id="IPR004821">
    <property type="entry name" value="Cyt_trans-like"/>
</dbReference>
<evidence type="ECO:0000256" key="5">
    <source>
        <dbReference type="ARBA" id="ARBA00022679"/>
    </source>
</evidence>